<dbReference type="AlphaFoldDB" id="A0A8D5FYH1"/>
<evidence type="ECO:0000313" key="5">
    <source>
        <dbReference type="Proteomes" id="UP000826722"/>
    </source>
</evidence>
<dbReference type="KEGG" id="mpau:ZMTM_07280"/>
<name>A0A8D5FYH1_9PROT</name>
<evidence type="ECO:0008006" key="6">
    <source>
        <dbReference type="Google" id="ProtNLM"/>
    </source>
</evidence>
<accession>A0A8D5FYH1</accession>
<evidence type="ECO:0000259" key="2">
    <source>
        <dbReference type="Pfam" id="PF09822"/>
    </source>
</evidence>
<keyword evidence="1" id="KW-0812">Transmembrane</keyword>
<keyword evidence="1" id="KW-1133">Transmembrane helix</keyword>
<gene>
    <name evidence="4" type="ORF">ZMTM_07280</name>
</gene>
<dbReference type="InterPro" id="IPR029062">
    <property type="entry name" value="Class_I_gatase-like"/>
</dbReference>
<feature type="domain" description="DUF7088" evidence="3">
    <location>
        <begin position="46"/>
        <end position="122"/>
    </location>
</feature>
<dbReference type="Proteomes" id="UP000826722">
    <property type="component" value="Chromosome"/>
</dbReference>
<feature type="transmembrane region" description="Helical" evidence="1">
    <location>
        <begin position="429"/>
        <end position="462"/>
    </location>
</feature>
<dbReference type="Pfam" id="PF09822">
    <property type="entry name" value="ABC_transp_aux"/>
    <property type="match status" value="1"/>
</dbReference>
<dbReference type="EMBL" id="AP024110">
    <property type="protein sequence ID" value="BCM24469.1"/>
    <property type="molecule type" value="Genomic_DNA"/>
</dbReference>
<dbReference type="RefSeq" id="WP_221764998.1">
    <property type="nucleotide sequence ID" value="NZ_AP024110.1"/>
</dbReference>
<proteinExistence type="predicted"/>
<dbReference type="InterPro" id="IPR019196">
    <property type="entry name" value="ABC_transp_unknown"/>
</dbReference>
<reference evidence="4" key="1">
    <citation type="journal article" date="2021" name="Arch. Microbiol.">
        <title>Methyloradius palustris gen. nov., sp. nov., a methanol-oxidizing bacterium isolated from snow.</title>
        <authorList>
            <person name="Miyadera T."/>
            <person name="Kojima H."/>
            <person name="Fukui M."/>
        </authorList>
    </citation>
    <scope>NUCLEOTIDE SEQUENCE</scope>
    <source>
        <strain evidence="4">Zm11</strain>
    </source>
</reference>
<protein>
    <recommendedName>
        <fullName evidence="6">ABC transporter</fullName>
    </recommendedName>
</protein>
<sequence>MKINRKLRFQLFMQNSFFLVLFLAFIFLLGFVSFEYHGSQDITQSARNTLSEGSVNVLKQMKGPISITVFVSQDKEYRKIINDFISRYQRSKPDINVEYINPAEHPKLAQDEAIKAEGEMVIEYEKRSEHLVPAYVEQDMTNLLVRLSRSKERAVMYLDGHGERNLIGIRNYDLGEFGKQLQKKGFKLANPDLTIAQGVPTNGAMLVIASPQVDITDVEVKKIKDYLDAGGNLLWLLDDEKMHGLQPIADYIGLKVTPGMVVDLSSAQYGADAKIAFASQYGEHAITNNFMLRTLFPEARMIDAKGTDDNGWEVSNLISVAPNGWLETSKIESASSATKVSFDDKKDIRGPINIAVALERKYGKKGQRVVVVGNGNFLANTYVGQGGNLDLGVNIVNWLAGDDSLITIQPKLLKDVNVSIPRDGFGHLAALIIFVPIFGYSLGLFHVIIPLAFLISGIIIWWKRRKA</sequence>
<keyword evidence="1" id="KW-0472">Membrane</keyword>
<dbReference type="InterPro" id="IPR055396">
    <property type="entry name" value="DUF7088"/>
</dbReference>
<evidence type="ECO:0000313" key="4">
    <source>
        <dbReference type="EMBL" id="BCM24469.1"/>
    </source>
</evidence>
<evidence type="ECO:0000256" key="1">
    <source>
        <dbReference type="SAM" id="Phobius"/>
    </source>
</evidence>
<keyword evidence="5" id="KW-1185">Reference proteome</keyword>
<evidence type="ECO:0000259" key="3">
    <source>
        <dbReference type="Pfam" id="PF23357"/>
    </source>
</evidence>
<dbReference type="SUPFAM" id="SSF52317">
    <property type="entry name" value="Class I glutamine amidotransferase-like"/>
    <property type="match status" value="1"/>
</dbReference>
<dbReference type="Pfam" id="PF23357">
    <property type="entry name" value="DUF7088"/>
    <property type="match status" value="1"/>
</dbReference>
<feature type="domain" description="ABC-type uncharacterised transport system" evidence="2">
    <location>
        <begin position="153"/>
        <end position="386"/>
    </location>
</feature>
<organism evidence="4 5">
    <name type="scientific">Methyloradius palustris</name>
    <dbReference type="NCBI Taxonomy" id="2778876"/>
    <lineage>
        <taxon>Bacteria</taxon>
        <taxon>Pseudomonadati</taxon>
        <taxon>Pseudomonadota</taxon>
        <taxon>Betaproteobacteria</taxon>
        <taxon>Nitrosomonadales</taxon>
        <taxon>Methylophilaceae</taxon>
        <taxon>Methyloradius</taxon>
    </lineage>
</organism>